<evidence type="ECO:0000256" key="1">
    <source>
        <dbReference type="ARBA" id="ARBA00022729"/>
    </source>
</evidence>
<evidence type="ECO:0000313" key="4">
    <source>
        <dbReference type="EMBL" id="HGK27351.1"/>
    </source>
</evidence>
<dbReference type="PANTHER" id="PTHR34216:SF7">
    <property type="entry name" value="POLY-BETA-1,6-N-ACETYL-D-GLUCOSAMINE N-DEACETYLASE"/>
    <property type="match status" value="1"/>
</dbReference>
<dbReference type="InterPro" id="IPR011330">
    <property type="entry name" value="Glyco_hydro/deAcase_b/a-brl"/>
</dbReference>
<dbReference type="EMBL" id="DSUT01000006">
    <property type="protein sequence ID" value="HGK27351.1"/>
    <property type="molecule type" value="Genomic_DNA"/>
</dbReference>
<dbReference type="GO" id="GO:0005975">
    <property type="term" value="P:carbohydrate metabolic process"/>
    <property type="evidence" value="ECO:0007669"/>
    <property type="project" value="InterPro"/>
</dbReference>
<gene>
    <name evidence="4" type="ORF">ENS41_00145</name>
</gene>
<comment type="caution">
    <text evidence="4">The sequence shown here is derived from an EMBL/GenBank/DDBJ whole genome shotgun (WGS) entry which is preliminary data.</text>
</comment>
<dbReference type="InterPro" id="IPR051398">
    <property type="entry name" value="Polysacch_Deacetylase"/>
</dbReference>
<dbReference type="AlphaFoldDB" id="A0A7C4C9U0"/>
<dbReference type="GO" id="GO:0016810">
    <property type="term" value="F:hydrolase activity, acting on carbon-nitrogen (but not peptide) bonds"/>
    <property type="evidence" value="ECO:0007669"/>
    <property type="project" value="InterPro"/>
</dbReference>
<evidence type="ECO:0000256" key="2">
    <source>
        <dbReference type="SAM" id="SignalP"/>
    </source>
</evidence>
<dbReference type="Gene3D" id="3.20.20.370">
    <property type="entry name" value="Glycoside hydrolase/deacetylase"/>
    <property type="match status" value="1"/>
</dbReference>
<protein>
    <submittedName>
        <fullName evidence="4">Polysaccharide deacetylase family protein</fullName>
    </submittedName>
</protein>
<dbReference type="PANTHER" id="PTHR34216">
    <property type="match status" value="1"/>
</dbReference>
<dbReference type="Pfam" id="PF01522">
    <property type="entry name" value="Polysacc_deac_1"/>
    <property type="match status" value="1"/>
</dbReference>
<dbReference type="CDD" id="cd10918">
    <property type="entry name" value="CE4_NodB_like_5s_6s"/>
    <property type="match status" value="1"/>
</dbReference>
<accession>A0A7C4C9U0</accession>
<feature type="domain" description="NodB homology" evidence="3">
    <location>
        <begin position="23"/>
        <end position="231"/>
    </location>
</feature>
<name>A0A7C4C9U0_UNCW3</name>
<proteinExistence type="predicted"/>
<feature type="signal peptide" evidence="2">
    <location>
        <begin position="1"/>
        <end position="17"/>
    </location>
</feature>
<reference evidence="4" key="1">
    <citation type="journal article" date="2020" name="mSystems">
        <title>Genome- and Community-Level Interaction Insights into Carbon Utilization and Element Cycling Functions of Hydrothermarchaeota in Hydrothermal Sediment.</title>
        <authorList>
            <person name="Zhou Z."/>
            <person name="Liu Y."/>
            <person name="Xu W."/>
            <person name="Pan J."/>
            <person name="Luo Z.H."/>
            <person name="Li M."/>
        </authorList>
    </citation>
    <scope>NUCLEOTIDE SEQUENCE [LARGE SCALE GENOMIC DNA]</scope>
    <source>
        <strain evidence="4">SpSt-488</strain>
    </source>
</reference>
<feature type="chain" id="PRO_5028364341" evidence="2">
    <location>
        <begin position="18"/>
        <end position="276"/>
    </location>
</feature>
<dbReference type="InterPro" id="IPR002509">
    <property type="entry name" value="NODB_dom"/>
</dbReference>
<keyword evidence="1 2" id="KW-0732">Signal</keyword>
<evidence type="ECO:0000259" key="3">
    <source>
        <dbReference type="PROSITE" id="PS51677"/>
    </source>
</evidence>
<sequence length="276" mass="31660">MPMFTLALLAFVLPAAADSLAGHIVVLSVDDGYRSVYENVYPLLKRYRMTITLGVIADNVTGQSSGYRPGATFMTRTEIQEMIDSCDIEIASHTLSHPWLTRLPPEAAWREIRRSKLVLESLFNRPVITFIYPYGDMNKSIREMVRRAGYRLARAVRPGPINVWTDPYRIAEFELRRETSLEAAMAHIRSRRISVILLHRIVEQPKVFTEWPVADFARLLDWIHANGGTTATLGDLFYNYWRRELIHRMIAADSAARRVPLLQQVDVDATRTPHPR</sequence>
<organism evidence="4">
    <name type="scientific">candidate division WOR-3 bacterium</name>
    <dbReference type="NCBI Taxonomy" id="2052148"/>
    <lineage>
        <taxon>Bacteria</taxon>
        <taxon>Bacteria division WOR-3</taxon>
    </lineage>
</organism>
<dbReference type="SUPFAM" id="SSF88713">
    <property type="entry name" value="Glycoside hydrolase/deacetylase"/>
    <property type="match status" value="1"/>
</dbReference>
<dbReference type="PROSITE" id="PS51677">
    <property type="entry name" value="NODB"/>
    <property type="match status" value="1"/>
</dbReference>